<reference evidence="2" key="1">
    <citation type="submission" date="2024-02" db="EMBL/GenBank/DDBJ databases">
        <authorList>
            <consortium name="ELIXIR-Norway"/>
            <consortium name="Elixir Norway"/>
        </authorList>
    </citation>
    <scope>NUCLEOTIDE SEQUENCE</scope>
</reference>
<name>A0ABP0UJ56_9BRYO</name>
<evidence type="ECO:0000256" key="1">
    <source>
        <dbReference type="SAM" id="MobiDB-lite"/>
    </source>
</evidence>
<dbReference type="PANTHER" id="PTHR36709">
    <property type="entry name" value="OS02G0604100 PROTEIN"/>
    <property type="match status" value="1"/>
</dbReference>
<organism evidence="2 3">
    <name type="scientific">Sphagnum troendelagicum</name>
    <dbReference type="NCBI Taxonomy" id="128251"/>
    <lineage>
        <taxon>Eukaryota</taxon>
        <taxon>Viridiplantae</taxon>
        <taxon>Streptophyta</taxon>
        <taxon>Embryophyta</taxon>
        <taxon>Bryophyta</taxon>
        <taxon>Sphagnophytina</taxon>
        <taxon>Sphagnopsida</taxon>
        <taxon>Sphagnales</taxon>
        <taxon>Sphagnaceae</taxon>
        <taxon>Sphagnum</taxon>
    </lineage>
</organism>
<evidence type="ECO:0000313" key="3">
    <source>
        <dbReference type="Proteomes" id="UP001497512"/>
    </source>
</evidence>
<protein>
    <submittedName>
        <fullName evidence="2">Uncharacterized protein</fullName>
    </submittedName>
</protein>
<feature type="region of interest" description="Disordered" evidence="1">
    <location>
        <begin position="110"/>
        <end position="136"/>
    </location>
</feature>
<keyword evidence="3" id="KW-1185">Reference proteome</keyword>
<feature type="region of interest" description="Disordered" evidence="1">
    <location>
        <begin position="1"/>
        <end position="58"/>
    </location>
</feature>
<dbReference type="Proteomes" id="UP001497512">
    <property type="component" value="Chromosome 4"/>
</dbReference>
<gene>
    <name evidence="2" type="ORF">CSSPTR1EN2_LOCUS16516</name>
</gene>
<dbReference type="EMBL" id="OZ019896">
    <property type="protein sequence ID" value="CAK9222897.1"/>
    <property type="molecule type" value="Genomic_DNA"/>
</dbReference>
<accession>A0ABP0UJ56</accession>
<sequence length="136" mass="15399">MNKFNLPLRNIQKERRANRSEKRRLRSAAPSLKISVKPGPRSLSGKKKRKLEKKWRKTQKEALEGGLVTMEDIQMIAADEEDDQVSLQPINSRLSSRGFSMKKHAKLRLKSSKGAQVSEAISVQPMEAEADEAMVQ</sequence>
<feature type="compositionally biased region" description="Basic and acidic residues" evidence="1">
    <location>
        <begin position="11"/>
        <end position="20"/>
    </location>
</feature>
<proteinExistence type="predicted"/>
<dbReference type="PANTHER" id="PTHR36709:SF1">
    <property type="entry name" value="OS02G0604100 PROTEIN"/>
    <property type="match status" value="1"/>
</dbReference>
<feature type="compositionally biased region" description="Basic residues" evidence="1">
    <location>
        <begin position="44"/>
        <end position="57"/>
    </location>
</feature>
<evidence type="ECO:0000313" key="2">
    <source>
        <dbReference type="EMBL" id="CAK9222897.1"/>
    </source>
</evidence>